<dbReference type="SUPFAM" id="SSF51905">
    <property type="entry name" value="FAD/NAD(P)-binding domain"/>
    <property type="match status" value="1"/>
</dbReference>
<dbReference type="InterPro" id="IPR006076">
    <property type="entry name" value="FAD-dep_OxRdtase"/>
</dbReference>
<dbReference type="InterPro" id="IPR036188">
    <property type="entry name" value="FAD/NAD-bd_sf"/>
</dbReference>
<feature type="region of interest" description="Disordered" evidence="1">
    <location>
        <begin position="224"/>
        <end position="246"/>
    </location>
</feature>
<evidence type="ECO:0000259" key="2">
    <source>
        <dbReference type="Pfam" id="PF01266"/>
    </source>
</evidence>
<sequence length="543" mass="60247">MSKQVKMAISSLAVPATFVAYRYARVLDRQSRLPTMPLDIFSKLSSTQTDPQIEDSSGSKKKRVIVIGGGVVGVTAAYKLAKSGKQVVILEPRSQPGKECSACAAGGMQRSNPVVDRSTWISVLQCMSPLPVWLGGPKENFRFFHQNYGETISDPFFLRWIYTFTMTSIFPDAHQAEKRVEQLKFTKYAVDDMVRMMEDSEDPMAKVSGYNKRGSVSISYDSILEEEDDESSTKKISPTSKMSYEPSRSIDASELFQIEPSVRLMKVAPTSAKYEDEAKAANSERFTLELARRCVEDRELDVSIEYNTCVKATTSSINKAGKSQIVQLHTNRGIIKVPNDVKVLVAAGAWTSHVLALMELYAPVYPLKGYSMTVSAKEALKGNPQLKLEDLPSRIVSDKYLYTSRLGDDIRITSIGEFGGWDTKPTPDADAEFRRESLSRMPHLAPLINKVSTRCGHRPYVSDGLLLLGRIPSHENLFVSVGPGSNGWKLAMGSGDIIDRLMDGQSKEQIQAEYGFDVGALDPAGRVVFSPIFSRLCRARWNI</sequence>
<feature type="domain" description="FAD dependent oxidoreductase" evidence="2">
    <location>
        <begin position="63"/>
        <end position="498"/>
    </location>
</feature>
<gene>
    <name evidence="3" type="ORF">DBRI00130_LOCUS33910</name>
</gene>
<dbReference type="GO" id="GO:0005737">
    <property type="term" value="C:cytoplasm"/>
    <property type="evidence" value="ECO:0007669"/>
    <property type="project" value="TreeGrafter"/>
</dbReference>
<dbReference type="AlphaFoldDB" id="A0A7S4SH41"/>
<organism evidence="3">
    <name type="scientific">Ditylum brightwellii</name>
    <dbReference type="NCBI Taxonomy" id="49249"/>
    <lineage>
        <taxon>Eukaryota</taxon>
        <taxon>Sar</taxon>
        <taxon>Stramenopiles</taxon>
        <taxon>Ochrophyta</taxon>
        <taxon>Bacillariophyta</taxon>
        <taxon>Mediophyceae</taxon>
        <taxon>Lithodesmiophycidae</taxon>
        <taxon>Lithodesmiales</taxon>
        <taxon>Lithodesmiaceae</taxon>
        <taxon>Ditylum</taxon>
    </lineage>
</organism>
<dbReference type="Pfam" id="PF01266">
    <property type="entry name" value="DAO"/>
    <property type="match status" value="1"/>
</dbReference>
<dbReference type="Gene3D" id="3.30.9.10">
    <property type="entry name" value="D-Amino Acid Oxidase, subunit A, domain 2"/>
    <property type="match status" value="1"/>
</dbReference>
<dbReference type="SUPFAM" id="SSF54373">
    <property type="entry name" value="FAD-linked reductases, C-terminal domain"/>
    <property type="match status" value="1"/>
</dbReference>
<dbReference type="Gene3D" id="3.50.50.60">
    <property type="entry name" value="FAD/NAD(P)-binding domain"/>
    <property type="match status" value="2"/>
</dbReference>
<dbReference type="PANTHER" id="PTHR13847">
    <property type="entry name" value="SARCOSINE DEHYDROGENASE-RELATED"/>
    <property type="match status" value="1"/>
</dbReference>
<name>A0A7S4SH41_9STRA</name>
<reference evidence="3" key="1">
    <citation type="submission" date="2021-01" db="EMBL/GenBank/DDBJ databases">
        <authorList>
            <person name="Corre E."/>
            <person name="Pelletier E."/>
            <person name="Niang G."/>
            <person name="Scheremetjew M."/>
            <person name="Finn R."/>
            <person name="Kale V."/>
            <person name="Holt S."/>
            <person name="Cochrane G."/>
            <person name="Meng A."/>
            <person name="Brown T."/>
            <person name="Cohen L."/>
        </authorList>
    </citation>
    <scope>NUCLEOTIDE SEQUENCE</scope>
    <source>
        <strain evidence="3">GSO104</strain>
    </source>
</reference>
<dbReference type="EMBL" id="HBNS01043681">
    <property type="protein sequence ID" value="CAE4643185.1"/>
    <property type="molecule type" value="Transcribed_RNA"/>
</dbReference>
<protein>
    <recommendedName>
        <fullName evidence="2">FAD dependent oxidoreductase domain-containing protein</fullName>
    </recommendedName>
</protein>
<accession>A0A7S4SH41</accession>
<evidence type="ECO:0000256" key="1">
    <source>
        <dbReference type="SAM" id="MobiDB-lite"/>
    </source>
</evidence>
<evidence type="ECO:0000313" key="3">
    <source>
        <dbReference type="EMBL" id="CAE4643185.1"/>
    </source>
</evidence>
<proteinExistence type="predicted"/>